<name>A0A4V6DSY4_9PEZI</name>
<feature type="region of interest" description="Disordered" evidence="1">
    <location>
        <begin position="178"/>
        <end position="219"/>
    </location>
</feature>
<dbReference type="AlphaFoldDB" id="A0A4V6DSY4"/>
<feature type="compositionally biased region" description="Low complexity" evidence="1">
    <location>
        <begin position="184"/>
        <end position="203"/>
    </location>
</feature>
<evidence type="ECO:0000313" key="2">
    <source>
        <dbReference type="EMBL" id="TKX18452.1"/>
    </source>
</evidence>
<protein>
    <submittedName>
        <fullName evidence="2">Uncharacterized protein</fullName>
    </submittedName>
</protein>
<dbReference type="EMBL" id="PTQR01000128">
    <property type="protein sequence ID" value="TKX18452.1"/>
    <property type="molecule type" value="Genomic_DNA"/>
</dbReference>
<accession>A0A4V6DSY4</accession>
<proteinExistence type="predicted"/>
<evidence type="ECO:0000313" key="3">
    <source>
        <dbReference type="Proteomes" id="UP000308133"/>
    </source>
</evidence>
<evidence type="ECO:0000256" key="1">
    <source>
        <dbReference type="SAM" id="MobiDB-lite"/>
    </source>
</evidence>
<reference evidence="2 3" key="1">
    <citation type="submission" date="2018-02" db="EMBL/GenBank/DDBJ databases">
        <title>Draft genome sequences of Elsinoe sp., causing black scab on jojoba.</title>
        <authorList>
            <person name="Stodart B."/>
            <person name="Jeffress S."/>
            <person name="Ash G."/>
            <person name="Arun Chinnappa K."/>
        </authorList>
    </citation>
    <scope>NUCLEOTIDE SEQUENCE [LARGE SCALE GENOMIC DNA]</scope>
    <source>
        <strain evidence="2 3">Hillstone_2</strain>
    </source>
</reference>
<comment type="caution">
    <text evidence="2">The sequence shown here is derived from an EMBL/GenBank/DDBJ whole genome shotgun (WGS) entry which is preliminary data.</text>
</comment>
<dbReference type="Proteomes" id="UP000308133">
    <property type="component" value="Unassembled WGS sequence"/>
</dbReference>
<gene>
    <name evidence="2" type="ORF">C1H76_9241</name>
</gene>
<sequence>MEDDNPYSGLNFTSQTYNVLDDAMVKMYENNEYKESARLAAQLLTKADLPTLIRARCHMMLSLKKNSPLAVQHAEAAVEILDVEARKLVLPEAFPQQHLNQALECLKMAKQDAALQQAEQQEDEPIARLPSLSELQSISKADKLALKEAASALGSAAATHGLITPGASRTHSGICVILPKYGPSGTQAQATGRQTRTRSSGQQPPLPTPKKEREDKSGS</sequence>
<organism evidence="2 3">
    <name type="scientific">Elsinoe australis</name>
    <dbReference type="NCBI Taxonomy" id="40998"/>
    <lineage>
        <taxon>Eukaryota</taxon>
        <taxon>Fungi</taxon>
        <taxon>Dikarya</taxon>
        <taxon>Ascomycota</taxon>
        <taxon>Pezizomycotina</taxon>
        <taxon>Dothideomycetes</taxon>
        <taxon>Dothideomycetidae</taxon>
        <taxon>Myriangiales</taxon>
        <taxon>Elsinoaceae</taxon>
        <taxon>Elsinoe</taxon>
    </lineage>
</organism>
<feature type="compositionally biased region" description="Basic and acidic residues" evidence="1">
    <location>
        <begin position="209"/>
        <end position="219"/>
    </location>
</feature>